<dbReference type="EMBL" id="CALNXJ010000024">
    <property type="protein sequence ID" value="CAH3129473.1"/>
    <property type="molecule type" value="Genomic_DNA"/>
</dbReference>
<comment type="caution">
    <text evidence="2">The sequence shown here is derived from an EMBL/GenBank/DDBJ whole genome shotgun (WGS) entry which is preliminary data.</text>
</comment>
<protein>
    <submittedName>
        <fullName evidence="2">Uncharacterized protein</fullName>
    </submittedName>
</protein>
<dbReference type="Proteomes" id="UP001159428">
    <property type="component" value="Unassembled WGS sequence"/>
</dbReference>
<keyword evidence="3" id="KW-1185">Reference proteome</keyword>
<accession>A0AAU9WXC4</accession>
<dbReference type="AlphaFoldDB" id="A0AAU9WXC4"/>
<gene>
    <name evidence="2" type="ORF">PMEA_00013967</name>
</gene>
<name>A0AAU9WXC4_9CNID</name>
<evidence type="ECO:0000256" key="1">
    <source>
        <dbReference type="SAM" id="MobiDB-lite"/>
    </source>
</evidence>
<sequence length="64" mass="7218">MDYMWNNLSMATQQYLGKYCLAPQHPTISEGCEAPPPNPEPASEDENTSNILDITRLKKLPKLI</sequence>
<evidence type="ECO:0000313" key="2">
    <source>
        <dbReference type="EMBL" id="CAH3129473.1"/>
    </source>
</evidence>
<feature type="region of interest" description="Disordered" evidence="1">
    <location>
        <begin position="27"/>
        <end position="49"/>
    </location>
</feature>
<proteinExistence type="predicted"/>
<organism evidence="2 3">
    <name type="scientific">Pocillopora meandrina</name>
    <dbReference type="NCBI Taxonomy" id="46732"/>
    <lineage>
        <taxon>Eukaryota</taxon>
        <taxon>Metazoa</taxon>
        <taxon>Cnidaria</taxon>
        <taxon>Anthozoa</taxon>
        <taxon>Hexacorallia</taxon>
        <taxon>Scleractinia</taxon>
        <taxon>Astrocoeniina</taxon>
        <taxon>Pocilloporidae</taxon>
        <taxon>Pocillopora</taxon>
    </lineage>
</organism>
<reference evidence="2 3" key="1">
    <citation type="submission" date="2022-05" db="EMBL/GenBank/DDBJ databases">
        <authorList>
            <consortium name="Genoscope - CEA"/>
            <person name="William W."/>
        </authorList>
    </citation>
    <scope>NUCLEOTIDE SEQUENCE [LARGE SCALE GENOMIC DNA]</scope>
</reference>
<evidence type="ECO:0000313" key="3">
    <source>
        <dbReference type="Proteomes" id="UP001159428"/>
    </source>
</evidence>